<evidence type="ECO:0000259" key="9">
    <source>
        <dbReference type="Pfam" id="PF00746"/>
    </source>
</evidence>
<evidence type="ECO:0000256" key="7">
    <source>
        <dbReference type="SAM" id="MobiDB-lite"/>
    </source>
</evidence>
<dbReference type="NCBIfam" id="TIGR01167">
    <property type="entry name" value="LPXTG_anchor"/>
    <property type="match status" value="1"/>
</dbReference>
<dbReference type="Pfam" id="PF05737">
    <property type="entry name" value="Collagen_bind"/>
    <property type="match status" value="3"/>
</dbReference>
<evidence type="ECO:0000256" key="8">
    <source>
        <dbReference type="SAM" id="Phobius"/>
    </source>
</evidence>
<proteinExistence type="inferred from homology"/>
<feature type="compositionally biased region" description="Polar residues" evidence="7">
    <location>
        <begin position="1014"/>
        <end position="1025"/>
    </location>
</feature>
<evidence type="ECO:0000259" key="11">
    <source>
        <dbReference type="Pfam" id="PF17802"/>
    </source>
</evidence>
<dbReference type="SUPFAM" id="SSF49478">
    <property type="entry name" value="Cna protein B-type domain"/>
    <property type="match status" value="3"/>
</dbReference>
<evidence type="ECO:0000256" key="1">
    <source>
        <dbReference type="ARBA" id="ARBA00004168"/>
    </source>
</evidence>
<feature type="compositionally biased region" description="Low complexity" evidence="7">
    <location>
        <begin position="1947"/>
        <end position="1999"/>
    </location>
</feature>
<evidence type="ECO:0000313" key="12">
    <source>
        <dbReference type="EMBL" id="MFC5588999.1"/>
    </source>
</evidence>
<feature type="compositionally biased region" description="Acidic residues" evidence="7">
    <location>
        <begin position="87"/>
        <end position="100"/>
    </location>
</feature>
<feature type="region of interest" description="Disordered" evidence="7">
    <location>
        <begin position="1906"/>
        <end position="2040"/>
    </location>
</feature>
<feature type="compositionally biased region" description="Basic and acidic residues" evidence="7">
    <location>
        <begin position="707"/>
        <end position="716"/>
    </location>
</feature>
<evidence type="ECO:0000259" key="10">
    <source>
        <dbReference type="Pfam" id="PF05737"/>
    </source>
</evidence>
<feature type="domain" description="SpaA-like prealbumin fold" evidence="11">
    <location>
        <begin position="1032"/>
        <end position="1109"/>
    </location>
</feature>
<dbReference type="RefSeq" id="WP_381432910.1">
    <property type="nucleotide sequence ID" value="NZ_JBHSNO010000005.1"/>
</dbReference>
<keyword evidence="12" id="KW-0176">Collagen</keyword>
<dbReference type="InterPro" id="IPR019931">
    <property type="entry name" value="LPXTG_anchor"/>
</dbReference>
<feature type="region of interest" description="Disordered" evidence="7">
    <location>
        <begin position="698"/>
        <end position="728"/>
    </location>
</feature>
<feature type="domain" description="Gram-positive cocci surface proteins LPxTG" evidence="9">
    <location>
        <begin position="2031"/>
        <end position="2068"/>
    </location>
</feature>
<feature type="compositionally biased region" description="Basic and acidic residues" evidence="7">
    <location>
        <begin position="1003"/>
        <end position="1013"/>
    </location>
</feature>
<gene>
    <name evidence="12" type="ORF">ACFPRA_08880</name>
</gene>
<dbReference type="InterPro" id="IPR008456">
    <property type="entry name" value="Collagen-bd_dom"/>
</dbReference>
<feature type="region of interest" description="Disordered" evidence="7">
    <location>
        <begin position="33"/>
        <end position="116"/>
    </location>
</feature>
<dbReference type="SUPFAM" id="SSF117074">
    <property type="entry name" value="Hypothetical protein PA1324"/>
    <property type="match status" value="1"/>
</dbReference>
<keyword evidence="6" id="KW-0572">Peptidoglycan-anchor</keyword>
<dbReference type="Gene3D" id="2.60.40.10">
    <property type="entry name" value="Immunoglobulins"/>
    <property type="match status" value="5"/>
</dbReference>
<feature type="region of interest" description="Disordered" evidence="7">
    <location>
        <begin position="1002"/>
        <end position="1025"/>
    </location>
</feature>
<keyword evidence="3" id="KW-0134">Cell wall</keyword>
<dbReference type="PANTHER" id="PTHR36108">
    <property type="entry name" value="COLOSSIN-B-RELATED"/>
    <property type="match status" value="1"/>
</dbReference>
<dbReference type="InterPro" id="IPR008966">
    <property type="entry name" value="Adhesion_dom_sf"/>
</dbReference>
<dbReference type="SUPFAM" id="SSF49401">
    <property type="entry name" value="Bacterial adhesins"/>
    <property type="match status" value="6"/>
</dbReference>
<keyword evidence="5" id="KW-0732">Signal</keyword>
<keyword evidence="4" id="KW-0964">Secreted</keyword>
<reference evidence="13" key="1">
    <citation type="journal article" date="2019" name="Int. J. Syst. Evol. Microbiol.">
        <title>The Global Catalogue of Microorganisms (GCM) 10K type strain sequencing project: providing services to taxonomists for standard genome sequencing and annotation.</title>
        <authorList>
            <consortium name="The Broad Institute Genomics Platform"/>
            <consortium name="The Broad Institute Genome Sequencing Center for Infectious Disease"/>
            <person name="Wu L."/>
            <person name="Ma J."/>
        </authorList>
    </citation>
    <scope>NUCLEOTIDE SEQUENCE [LARGE SCALE GENOMIC DNA]</scope>
    <source>
        <strain evidence="13">CGMCC 4.1434</strain>
    </source>
</reference>
<dbReference type="SUPFAM" id="SSF49373">
    <property type="entry name" value="Invasin/intimin cell-adhesion fragments"/>
    <property type="match status" value="1"/>
</dbReference>
<keyword evidence="8" id="KW-0472">Membrane</keyword>
<evidence type="ECO:0000313" key="13">
    <source>
        <dbReference type="Proteomes" id="UP001596109"/>
    </source>
</evidence>
<dbReference type="Proteomes" id="UP001596109">
    <property type="component" value="Unassembled WGS sequence"/>
</dbReference>
<organism evidence="12 13">
    <name type="scientific">Sporosarcina soli</name>
    <dbReference type="NCBI Taxonomy" id="334736"/>
    <lineage>
        <taxon>Bacteria</taxon>
        <taxon>Bacillati</taxon>
        <taxon>Bacillota</taxon>
        <taxon>Bacilli</taxon>
        <taxon>Bacillales</taxon>
        <taxon>Caryophanaceae</taxon>
        <taxon>Sporosarcina</taxon>
    </lineage>
</organism>
<comment type="subcellular location">
    <subcellularLocation>
        <location evidence="1">Secreted</location>
        <location evidence="1">Cell wall</location>
        <topology evidence="1">Peptidoglycan-anchor</topology>
    </subcellularLocation>
</comment>
<dbReference type="InterPro" id="IPR013783">
    <property type="entry name" value="Ig-like_fold"/>
</dbReference>
<evidence type="ECO:0000256" key="4">
    <source>
        <dbReference type="ARBA" id="ARBA00022525"/>
    </source>
</evidence>
<dbReference type="InterPro" id="IPR041033">
    <property type="entry name" value="SpaA_PFL_dom_1"/>
</dbReference>
<evidence type="ECO:0000256" key="6">
    <source>
        <dbReference type="ARBA" id="ARBA00023088"/>
    </source>
</evidence>
<keyword evidence="8" id="KW-0812">Transmembrane</keyword>
<evidence type="ECO:0000256" key="5">
    <source>
        <dbReference type="ARBA" id="ARBA00022729"/>
    </source>
</evidence>
<feature type="domain" description="Collagen binding" evidence="10">
    <location>
        <begin position="303"/>
        <end position="420"/>
    </location>
</feature>
<protein>
    <submittedName>
        <fullName evidence="12">Collagen binding domain-containing protein</fullName>
    </submittedName>
</protein>
<dbReference type="Pfam" id="PF00746">
    <property type="entry name" value="Gram_pos_anchor"/>
    <property type="match status" value="1"/>
</dbReference>
<feature type="compositionally biased region" description="Gly residues" evidence="7">
    <location>
        <begin position="1910"/>
        <end position="1922"/>
    </location>
</feature>
<feature type="compositionally biased region" description="Basic and acidic residues" evidence="7">
    <location>
        <begin position="1926"/>
        <end position="1938"/>
    </location>
</feature>
<evidence type="ECO:0000256" key="2">
    <source>
        <dbReference type="ARBA" id="ARBA00007257"/>
    </source>
</evidence>
<name>A0ABW0TJA1_9BACL</name>
<feature type="domain" description="Collagen binding" evidence="10">
    <location>
        <begin position="724"/>
        <end position="864"/>
    </location>
</feature>
<sequence>MKKLSIFVLMLLIIGQTILGPIATVSASEIPVEESTYNDGHEEGTEEQIGEETPKPEESTLTNETDETNIEEVDGKELGTGESGSTEGEEEASDNGEDEEVNKNEEPKSDESVDTDQLGCEEQLAGEELAECDELNADDLLMAEALEFTPDEVKMDFLGLEIGDLVIKNSDDAQGVELKEGQQAKILYAFNLDLKKPYGEGSTFTFQLPQSIVVFDQSALSGTVSIPGEPSFKYETDKSGVVTVTFLDELQPGEYTLHLNFSAKFGNFGSEEDLDQEMEIPIKGSETVTLKLTFVPKTSSWAMSKEGTVESKDGKKYINWTVWTNRAGKALKDAKLNDTLGDGHELVEGSIKVEKYKVGLNGVIEPSIDTSSHGKFPIPLDDGKFSYKVTYQTEVTRVAENITETFTNDASLTNNGSTTEKAGNDVSITYGTPLSKSRTGGDKYRANWEIHYNYLGAEIEAGHAEITDVLEGKHEVDSASIKVYEVIVDANGDEESAFLLDISSYTTNLSEDNKKLVIDFAKSASNGHVTKAFKVTYDTVATEEFITGDSVVKNTVTSTNTNSSDKAYTATGTLPLGQGIFDKSKGAIDYDNKIITWKLTINAEKDLKNFIITDAFTPTDGESHQTLLKNEENKYFTIEGYDGTTTETDVTANKGYTLTFNDVIPEGSKVTITYKTKFDIQLNGTAYEKYGNSATAKWKGQSSEDNTVTKEAEYKPGDSPTGHNGYKNGSFNHITQQFTWTIAVNINKQNINDATLTDTLGGGHHIAIPDGKTLQDQISVKQLNLSSNDTGTPGNELPTEKWDVTATETDGLVTGFTITFKDLDDNQKNQAYIIEYHTIDSDEIIGQSDGSNVYKNNALFKTTDKKEYPFSKEVTVSHANELISKNALTNQNEETITWTVDVNKSHSHLGEIRLTDIPSENQLLLKDTLRIREYNMSKEGKIEYDEWKKVDASNVTFPPEGGFELTLGDLTKKGYQVEYKTFFTGGNGDEFSNKATINYEGTAGEKQETEDSNKGNFEFNQSSGGISSDKGKVKLHKVGYNPATGEKVDLKDIVFELYNITGEYKLDEATSDENGEFTFENIRYGKYVIKEVAAPERYVKSADIAFTMGGNTDILLEGNQDKIVEVINVEDIPEGKMCNNYTLTVKDQNGKPRSNVQVKFIGENGNMVVKRTDANGVVTPSRTELPAGKYQVVELGDNGDELDTLLEELSVIYTLDNCENSIQPGPSCEDFTIAVKDEEGIPRSNTTVTLKDKDSNEIATVTTNDQGEFTVPTTTPAGKYNLYEDKQFLGEVEIDYNGNNCGTTVTQAPVCEDFILTVRDVDGDILKDVKVIIKNKSDDSVVVEGITDANGEVTFKDLEPGEYEVYEEDASTPFDRFVVDITCEAEVQPAPTCKSFTIVVKDEEGNPRPNVQVTVKDAAGNVIPTYGQSTDEYGKITLPTTTKPGTYSIYEGELLFKTPIEVSYKEDCYTEVQGAPYCEDFTLTVQDRSGNPRANVLITVKDALGTTVIETETTDDGVVKILNKIEQGTYSVYEGTRLVNSFTVEDECEAIVKQQSSGGGGTPPTPQTCDIFTVTVKQEGVEVGADVELTLKSGATEVPGKTNANGKIVFAKDNLSEGTYTVLDKDGNEVGSLTVTYTEGECQTEIDLASKTCDAFTLTVKQSGELVEENTKVTLKDQAGNTIATGTTDANGKLVFEQADLPAGTYTVYDENDQSIGTVKVSYTEGECQAEIDLAPKTCDAFTLTVKHSGELVEAATEVTLKDQEGNTIATGTTNVDGKLVFEQADLPAGTYTAYDKDGQKVGTVAVSYEEGKCQAELDLTPNQQVCTVFTLTVQNRNSNPQVGVSITIKDSADHVITHEGKESFVTDQNGQITIGLLTSGAYKVYVDGNLLGEFTVNDTCSAIVKPRSSGGGGGGGGGGGTPPTKPEEPSEPDKPGETEEPENPETSEPGESGTETPGSGTTDPGTPGTETPGSGTTDPGTPGTETPGTSTTDPGTPGAETPSVSEPGLPGAEVAGAGEGKPRAPGAGEKAGNKLPQTGEAFPIGSIAGGLGAIALGAWLLFRRKREAQQ</sequence>
<dbReference type="EMBL" id="JBHSNO010000005">
    <property type="protein sequence ID" value="MFC5588999.1"/>
    <property type="molecule type" value="Genomic_DNA"/>
</dbReference>
<feature type="transmembrane region" description="Helical" evidence="8">
    <location>
        <begin position="2042"/>
        <end position="2063"/>
    </location>
</feature>
<accession>A0ABW0TJA1</accession>
<keyword evidence="13" id="KW-1185">Reference proteome</keyword>
<keyword evidence="8" id="KW-1133">Transmembrane helix</keyword>
<dbReference type="InterPro" id="IPR008964">
    <property type="entry name" value="Invasin/intimin_cell_adhesion"/>
</dbReference>
<dbReference type="Gene3D" id="2.60.40.740">
    <property type="match status" value="5"/>
</dbReference>
<feature type="compositionally biased region" description="Basic and acidic residues" evidence="7">
    <location>
        <begin position="101"/>
        <end position="111"/>
    </location>
</feature>
<feature type="domain" description="SpaA-like prealbumin fold" evidence="11">
    <location>
        <begin position="1322"/>
        <end position="1372"/>
    </location>
</feature>
<dbReference type="Pfam" id="PF17802">
    <property type="entry name" value="SpaA"/>
    <property type="match status" value="2"/>
</dbReference>
<comment type="caution">
    <text evidence="12">The sequence shown here is derived from an EMBL/GenBank/DDBJ whole genome shotgun (WGS) entry which is preliminary data.</text>
</comment>
<feature type="domain" description="Collagen binding" evidence="10">
    <location>
        <begin position="883"/>
        <end position="1006"/>
    </location>
</feature>
<dbReference type="PANTHER" id="PTHR36108:SF13">
    <property type="entry name" value="COLOSSIN-B-RELATED"/>
    <property type="match status" value="1"/>
</dbReference>
<comment type="similarity">
    <text evidence="2">Belongs to the serine-aspartate repeat-containing protein (SDr) family.</text>
</comment>
<evidence type="ECO:0000256" key="3">
    <source>
        <dbReference type="ARBA" id="ARBA00022512"/>
    </source>
</evidence>